<protein>
    <recommendedName>
        <fullName evidence="4">Pyridoxamine 5'-phosphate oxidase family protein</fullName>
    </recommendedName>
</protein>
<gene>
    <name evidence="2" type="ORF">ENKNEFLB_03768</name>
</gene>
<evidence type="ECO:0000313" key="2">
    <source>
        <dbReference type="EMBL" id="QVT81360.1"/>
    </source>
</evidence>
<sequence length="126" mass="12848">MSIPVDLADLARTLEQYGPGYLLSTAGESVKAVSADPVLSDGVVVVAGPGGGSLRNVTANATVTLLFPPREERGYTLLVDGTATVDGDDVRVTPGHAVLHRPVDHAGPDHAPGSTSSCGHDCHPVT</sequence>
<evidence type="ECO:0000313" key="3">
    <source>
        <dbReference type="Proteomes" id="UP000679307"/>
    </source>
</evidence>
<feature type="region of interest" description="Disordered" evidence="1">
    <location>
        <begin position="101"/>
        <end position="126"/>
    </location>
</feature>
<evidence type="ECO:0000256" key="1">
    <source>
        <dbReference type="SAM" id="MobiDB-lite"/>
    </source>
</evidence>
<dbReference type="RefSeq" id="WP_214056745.1">
    <property type="nucleotide sequence ID" value="NZ_BAAAHS010000069.1"/>
</dbReference>
<name>A0ABX8ELF3_9ACTN</name>
<evidence type="ECO:0008006" key="4">
    <source>
        <dbReference type="Google" id="ProtNLM"/>
    </source>
</evidence>
<dbReference type="EMBL" id="CP075371">
    <property type="protein sequence ID" value="QVT81360.1"/>
    <property type="molecule type" value="Genomic_DNA"/>
</dbReference>
<dbReference type="SUPFAM" id="SSF50475">
    <property type="entry name" value="FMN-binding split barrel"/>
    <property type="match status" value="1"/>
</dbReference>
<proteinExistence type="predicted"/>
<dbReference type="Proteomes" id="UP000679307">
    <property type="component" value="Chromosome"/>
</dbReference>
<accession>A0ABX8ELF3</accession>
<reference evidence="2 3" key="1">
    <citation type="submission" date="2021-05" db="EMBL/GenBank/DDBJ databases">
        <title>Complete genome of Nocardioides aquaticus KCTC 9944T isolated from meromictic and hypersaline Ekho Lake, Antarctica.</title>
        <authorList>
            <person name="Hwang K."/>
            <person name="Kim K.M."/>
            <person name="Choe H."/>
        </authorList>
    </citation>
    <scope>NUCLEOTIDE SEQUENCE [LARGE SCALE GENOMIC DNA]</scope>
    <source>
        <strain evidence="2 3">KCTC 9944</strain>
    </source>
</reference>
<keyword evidence="3" id="KW-1185">Reference proteome</keyword>
<organism evidence="2 3">
    <name type="scientific">Nocardioides aquaticus</name>
    <dbReference type="NCBI Taxonomy" id="160826"/>
    <lineage>
        <taxon>Bacteria</taxon>
        <taxon>Bacillati</taxon>
        <taxon>Actinomycetota</taxon>
        <taxon>Actinomycetes</taxon>
        <taxon>Propionibacteriales</taxon>
        <taxon>Nocardioidaceae</taxon>
        <taxon>Nocardioides</taxon>
    </lineage>
</organism>